<evidence type="ECO:0000256" key="2">
    <source>
        <dbReference type="ARBA" id="ARBA00009897"/>
    </source>
</evidence>
<keyword evidence="12" id="KW-1185">Reference proteome</keyword>
<dbReference type="InterPro" id="IPR014746">
    <property type="entry name" value="Gln_synth/guanido_kin_cat_dom"/>
</dbReference>
<dbReference type="PROSITE" id="PS00181">
    <property type="entry name" value="GLNA_ATP"/>
    <property type="match status" value="1"/>
</dbReference>
<dbReference type="PANTHER" id="PTHR43785:SF12">
    <property type="entry name" value="TYPE-1 GLUTAMINE SYNTHETASE 2"/>
    <property type="match status" value="1"/>
</dbReference>
<name>E6MDP6_9FIRM</name>
<evidence type="ECO:0000256" key="3">
    <source>
        <dbReference type="ARBA" id="ARBA00022598"/>
    </source>
</evidence>
<evidence type="ECO:0000256" key="1">
    <source>
        <dbReference type="ARBA" id="ARBA00001946"/>
    </source>
</evidence>
<dbReference type="eggNOG" id="COG0174">
    <property type="taxonomic scope" value="Bacteria"/>
</dbReference>
<dbReference type="Proteomes" id="UP000004754">
    <property type="component" value="Unassembled WGS sequence"/>
</dbReference>
<evidence type="ECO:0000259" key="9">
    <source>
        <dbReference type="PROSITE" id="PS51986"/>
    </source>
</evidence>
<gene>
    <name evidence="11" type="ORF">HMP0721_0128</name>
</gene>
<reference evidence="11 12" key="1">
    <citation type="submission" date="2010-12" db="EMBL/GenBank/DDBJ databases">
        <authorList>
            <person name="Muzny D."/>
            <person name="Qin X."/>
            <person name="Deng J."/>
            <person name="Jiang H."/>
            <person name="Liu Y."/>
            <person name="Qu J."/>
            <person name="Song X.-Z."/>
            <person name="Zhang L."/>
            <person name="Thornton R."/>
            <person name="Coyle M."/>
            <person name="Francisco L."/>
            <person name="Jackson L."/>
            <person name="Javaid M."/>
            <person name="Korchina V."/>
            <person name="Kovar C."/>
            <person name="Mata R."/>
            <person name="Mathew T."/>
            <person name="Ngo R."/>
            <person name="Nguyen L."/>
            <person name="Nguyen N."/>
            <person name="Okwuonu G."/>
            <person name="Ongeri F."/>
            <person name="Pham C."/>
            <person name="Simmons D."/>
            <person name="Wilczek-Boney K."/>
            <person name="Hale W."/>
            <person name="Jakkamsetti A."/>
            <person name="Pham P."/>
            <person name="Ruth R."/>
            <person name="San Lucas F."/>
            <person name="Warren J."/>
            <person name="Zhang J."/>
            <person name="Zhao Z."/>
            <person name="Zhou C."/>
            <person name="Zhu D."/>
            <person name="Lee S."/>
            <person name="Bess C."/>
            <person name="Blankenburg K."/>
            <person name="Forbes L."/>
            <person name="Fu Q."/>
            <person name="Gubbala S."/>
            <person name="Hirani K."/>
            <person name="Jayaseelan J.C."/>
            <person name="Lara F."/>
            <person name="Munidasa M."/>
            <person name="Palculict T."/>
            <person name="Patil S."/>
            <person name="Pu L.-L."/>
            <person name="Saada N."/>
            <person name="Tang L."/>
            <person name="Weissenberger G."/>
            <person name="Zhu Y."/>
            <person name="Hemphill L."/>
            <person name="Shang Y."/>
            <person name="Youmans B."/>
            <person name="Ayvaz T."/>
            <person name="Ross M."/>
            <person name="Santibanez J."/>
            <person name="Aqrawi P."/>
            <person name="Gross S."/>
            <person name="Joshi V."/>
            <person name="Fowler G."/>
            <person name="Nazareth L."/>
            <person name="Reid J."/>
            <person name="Worley K."/>
            <person name="Petrosino J."/>
            <person name="Highlander S."/>
            <person name="Gibbs R."/>
        </authorList>
    </citation>
    <scope>NUCLEOTIDE SEQUENCE [LARGE SCALE GENOMIC DNA]</scope>
    <source>
        <strain evidence="11 12">ATCC 23263</strain>
    </source>
</reference>
<evidence type="ECO:0000259" key="10">
    <source>
        <dbReference type="PROSITE" id="PS51987"/>
    </source>
</evidence>
<comment type="similarity">
    <text evidence="2 7 8">Belongs to the glutamine synthetase family.</text>
</comment>
<dbReference type="InterPro" id="IPR008147">
    <property type="entry name" value="Gln_synt_N"/>
</dbReference>
<evidence type="ECO:0000313" key="12">
    <source>
        <dbReference type="Proteomes" id="UP000004754"/>
    </source>
</evidence>
<dbReference type="EMBL" id="AEQN01000005">
    <property type="protein sequence ID" value="EFV02655.1"/>
    <property type="molecule type" value="Genomic_DNA"/>
</dbReference>
<comment type="caution">
    <text evidence="11">The sequence shown here is derived from an EMBL/GenBank/DDBJ whole genome shotgun (WGS) entry which is preliminary data.</text>
</comment>
<dbReference type="SUPFAM" id="SSF55931">
    <property type="entry name" value="Glutamine synthetase/guanido kinase"/>
    <property type="match status" value="1"/>
</dbReference>
<dbReference type="HOGENOM" id="CLU_017290_1_3_9"/>
<keyword evidence="6" id="KW-0460">Magnesium</keyword>
<dbReference type="GO" id="GO:0004356">
    <property type="term" value="F:glutamine synthetase activity"/>
    <property type="evidence" value="ECO:0007669"/>
    <property type="project" value="UniProtKB-EC"/>
</dbReference>
<dbReference type="STRING" id="887929.HMP0721_0128"/>
<evidence type="ECO:0000256" key="7">
    <source>
        <dbReference type="PROSITE-ProRule" id="PRU01330"/>
    </source>
</evidence>
<evidence type="ECO:0000256" key="4">
    <source>
        <dbReference type="ARBA" id="ARBA00022741"/>
    </source>
</evidence>
<feature type="domain" description="GS catalytic" evidence="10">
    <location>
        <begin position="109"/>
        <end position="432"/>
    </location>
</feature>
<dbReference type="AlphaFoldDB" id="E6MDP6"/>
<keyword evidence="5" id="KW-0067">ATP-binding</keyword>
<accession>E6MDP6</accession>
<keyword evidence="4" id="KW-0547">Nucleotide-binding</keyword>
<keyword evidence="3 11" id="KW-0436">Ligase</keyword>
<dbReference type="Pfam" id="PF03951">
    <property type="entry name" value="Gln-synt_N"/>
    <property type="match status" value="1"/>
</dbReference>
<evidence type="ECO:0000256" key="5">
    <source>
        <dbReference type="ARBA" id="ARBA00022840"/>
    </source>
</evidence>
<dbReference type="InterPro" id="IPR008146">
    <property type="entry name" value="Gln_synth_cat_dom"/>
</dbReference>
<comment type="cofactor">
    <cofactor evidence="1">
        <name>Mg(2+)</name>
        <dbReference type="ChEBI" id="CHEBI:18420"/>
    </cofactor>
</comment>
<organism evidence="11 12">
    <name type="scientific">Pseudoramibacter alactolyticus ATCC 23263</name>
    <dbReference type="NCBI Taxonomy" id="887929"/>
    <lineage>
        <taxon>Bacteria</taxon>
        <taxon>Bacillati</taxon>
        <taxon>Bacillota</taxon>
        <taxon>Clostridia</taxon>
        <taxon>Eubacteriales</taxon>
        <taxon>Eubacteriaceae</taxon>
        <taxon>Pseudoramibacter</taxon>
    </lineage>
</organism>
<dbReference type="GO" id="GO:0006542">
    <property type="term" value="P:glutamine biosynthetic process"/>
    <property type="evidence" value="ECO:0007669"/>
    <property type="project" value="InterPro"/>
</dbReference>
<dbReference type="RefSeq" id="WP_006597546.1">
    <property type="nucleotide sequence ID" value="NZ_GL622359.1"/>
</dbReference>
<sequence length="432" mass="47868">MMIGNSLEDMQEFIEENDVKFLRMQFCDINGVSRNVAVSDKQVADAAQDGVLIDGNAVAGFDGRDRSDLVLKPFFETATILPWRPQRGKVASVICGVFYPDGRPCEADSRQVLGRQIARAEALGYTMNVGAECEFYLFKQDDAGRPTTDPVDDADYCALAPGDRGENTRRDIILTLEDMGFVVESSHHETGRGHHEIDFRYTEALKAADQLMILRNVVRNIAQRNGQHATFMPKPLNGEPGSGMHVNLSLMRGLDNLFIERDGDISEEARHFAAGILTHMPGITALANPTVNSYKRLATGMEAPSRINWGKSAREALIRIPADAEHRCRMEVRSPDPTCNPYLTYAVMLAAGLDGLERRLPLLPETVGDAEIGVFLPMSLNDALGAMAADPLITEVLGVELAEKFQAIKRAEWQAYMTTVHDWEQARYFTGY</sequence>
<dbReference type="InterPro" id="IPR027303">
    <property type="entry name" value="Gln_synth_gly_rich_site"/>
</dbReference>
<evidence type="ECO:0000313" key="11">
    <source>
        <dbReference type="EMBL" id="EFV02655.1"/>
    </source>
</evidence>
<dbReference type="PROSITE" id="PS51987">
    <property type="entry name" value="GS_CATALYTIC"/>
    <property type="match status" value="1"/>
</dbReference>
<dbReference type="EC" id="6.3.1.2" evidence="11"/>
<dbReference type="PANTHER" id="PTHR43785">
    <property type="entry name" value="GAMMA-GLUTAMYLPUTRESCINE SYNTHETASE"/>
    <property type="match status" value="1"/>
</dbReference>
<evidence type="ECO:0000256" key="6">
    <source>
        <dbReference type="ARBA" id="ARBA00022842"/>
    </source>
</evidence>
<evidence type="ECO:0000256" key="8">
    <source>
        <dbReference type="RuleBase" id="RU000384"/>
    </source>
</evidence>
<proteinExistence type="inferred from homology"/>
<dbReference type="Gene3D" id="3.10.20.70">
    <property type="entry name" value="Glutamine synthetase, N-terminal domain"/>
    <property type="match status" value="1"/>
</dbReference>
<dbReference type="SUPFAM" id="SSF54368">
    <property type="entry name" value="Glutamine synthetase, N-terminal domain"/>
    <property type="match status" value="1"/>
</dbReference>
<dbReference type="Gene3D" id="3.30.590.10">
    <property type="entry name" value="Glutamine synthetase/guanido kinase, catalytic domain"/>
    <property type="match status" value="1"/>
</dbReference>
<protein>
    <submittedName>
        <fullName evidence="11">Glutamine synthetase, beta-grasp domain protein</fullName>
        <ecNumber evidence="11">6.3.1.2</ecNumber>
    </submittedName>
</protein>
<dbReference type="Pfam" id="PF00120">
    <property type="entry name" value="Gln-synt_C"/>
    <property type="match status" value="1"/>
</dbReference>
<dbReference type="PROSITE" id="PS51986">
    <property type="entry name" value="GS_BETA_GRASP"/>
    <property type="match status" value="1"/>
</dbReference>
<dbReference type="GO" id="GO:0005524">
    <property type="term" value="F:ATP binding"/>
    <property type="evidence" value="ECO:0007669"/>
    <property type="project" value="UniProtKB-KW"/>
</dbReference>
<feature type="domain" description="GS beta-grasp" evidence="9">
    <location>
        <begin position="17"/>
        <end position="102"/>
    </location>
</feature>
<dbReference type="SMART" id="SM01230">
    <property type="entry name" value="Gln-synt_C"/>
    <property type="match status" value="1"/>
</dbReference>
<dbReference type="InterPro" id="IPR036651">
    <property type="entry name" value="Gln_synt_N_sf"/>
</dbReference>